<evidence type="ECO:0000313" key="1">
    <source>
        <dbReference type="EMBL" id="RFU76552.1"/>
    </source>
</evidence>
<proteinExistence type="predicted"/>
<evidence type="ECO:0000313" key="2">
    <source>
        <dbReference type="Proteomes" id="UP000266272"/>
    </source>
</evidence>
<keyword evidence="2" id="KW-1185">Reference proteome</keyword>
<dbReference type="EMBL" id="PXOA01000338">
    <property type="protein sequence ID" value="RFU76552.1"/>
    <property type="molecule type" value="Genomic_DNA"/>
</dbReference>
<protein>
    <submittedName>
        <fullName evidence="1">Uncharacterized protein</fullName>
    </submittedName>
</protein>
<name>A0A395NKD4_TRIAR</name>
<reference evidence="1 2" key="1">
    <citation type="journal article" date="2018" name="PLoS Pathog.">
        <title>Evolution of structural diversity of trichothecenes, a family of toxins produced by plant pathogenic and entomopathogenic fungi.</title>
        <authorList>
            <person name="Proctor R.H."/>
            <person name="McCormick S.P."/>
            <person name="Kim H.S."/>
            <person name="Cardoza R.E."/>
            <person name="Stanley A.M."/>
            <person name="Lindo L."/>
            <person name="Kelly A."/>
            <person name="Brown D.W."/>
            <person name="Lee T."/>
            <person name="Vaughan M.M."/>
            <person name="Alexander N.J."/>
            <person name="Busman M."/>
            <person name="Gutierrez S."/>
        </authorList>
    </citation>
    <scope>NUCLEOTIDE SEQUENCE [LARGE SCALE GENOMIC DNA]</scope>
    <source>
        <strain evidence="1 2">IBT 40837</strain>
    </source>
</reference>
<comment type="caution">
    <text evidence="1">The sequence shown here is derived from an EMBL/GenBank/DDBJ whole genome shotgun (WGS) entry which is preliminary data.</text>
</comment>
<dbReference type="Proteomes" id="UP000266272">
    <property type="component" value="Unassembled WGS sequence"/>
</dbReference>
<sequence>MPGIHGSQNNASHSTAGDCRYTFLGLCNSPRCLVSFNFSAQRALARKTAVLFELLHEPDADNTPTEWFLGAKPPPHICTIQLCQNRVPFFLPPLYLSPACPAKDNRATGERFAAAALHTHETETIRYRVLLRETCIAQAQDDFWMRPSATKRAVACAPGAGGDAKRTRILGFPPLGTAAAGRGGGRYAAILVALHVEPSPWESPKSFEDYPRLALWSRFFFLLGQP</sequence>
<dbReference type="AlphaFoldDB" id="A0A395NKD4"/>
<accession>A0A395NKD4</accession>
<organism evidence="1 2">
    <name type="scientific">Trichoderma arundinaceum</name>
    <dbReference type="NCBI Taxonomy" id="490622"/>
    <lineage>
        <taxon>Eukaryota</taxon>
        <taxon>Fungi</taxon>
        <taxon>Dikarya</taxon>
        <taxon>Ascomycota</taxon>
        <taxon>Pezizomycotina</taxon>
        <taxon>Sordariomycetes</taxon>
        <taxon>Hypocreomycetidae</taxon>
        <taxon>Hypocreales</taxon>
        <taxon>Hypocreaceae</taxon>
        <taxon>Trichoderma</taxon>
    </lineage>
</organism>
<gene>
    <name evidence="1" type="ORF">TARUN_5686</name>
</gene>